<dbReference type="InterPro" id="IPR014600">
    <property type="entry name" value="UCP035905_mem"/>
</dbReference>
<feature type="transmembrane region" description="Helical" evidence="2">
    <location>
        <begin position="280"/>
        <end position="300"/>
    </location>
</feature>
<feature type="transmembrane region" description="Helical" evidence="2">
    <location>
        <begin position="350"/>
        <end position="369"/>
    </location>
</feature>
<feature type="transmembrane region" description="Helical" evidence="2">
    <location>
        <begin position="642"/>
        <end position="662"/>
    </location>
</feature>
<feature type="transmembrane region" description="Helical" evidence="2">
    <location>
        <begin position="739"/>
        <end position="764"/>
    </location>
</feature>
<feature type="transmembrane region" description="Helical" evidence="2">
    <location>
        <begin position="838"/>
        <end position="855"/>
    </location>
</feature>
<proteinExistence type="predicted"/>
<feature type="transmembrane region" description="Helical" evidence="2">
    <location>
        <begin position="501"/>
        <end position="521"/>
    </location>
</feature>
<feature type="transmembrane region" description="Helical" evidence="2">
    <location>
        <begin position="206"/>
        <end position="226"/>
    </location>
</feature>
<feature type="transmembrane region" description="Helical" evidence="2">
    <location>
        <begin position="407"/>
        <end position="427"/>
    </location>
</feature>
<feature type="transmembrane region" description="Helical" evidence="2">
    <location>
        <begin position="117"/>
        <end position="134"/>
    </location>
</feature>
<organism evidence="3 4">
    <name type="scientific">Sinisalibacter lacisalsi</name>
    <dbReference type="NCBI Taxonomy" id="1526570"/>
    <lineage>
        <taxon>Bacteria</taxon>
        <taxon>Pseudomonadati</taxon>
        <taxon>Pseudomonadota</taxon>
        <taxon>Alphaproteobacteria</taxon>
        <taxon>Rhodobacterales</taxon>
        <taxon>Roseobacteraceae</taxon>
        <taxon>Sinisalibacter</taxon>
    </lineage>
</organism>
<dbReference type="EMBL" id="BMGI01000003">
    <property type="protein sequence ID" value="GGD35319.1"/>
    <property type="molecule type" value="Genomic_DNA"/>
</dbReference>
<dbReference type="PIRSF" id="PIRSF035905">
    <property type="entry name" value="UCP035905_mp"/>
    <property type="match status" value="1"/>
</dbReference>
<feature type="transmembrane region" description="Helical" evidence="2">
    <location>
        <begin position="533"/>
        <end position="550"/>
    </location>
</feature>
<accession>A0ABQ1QPM9</accession>
<feature type="transmembrane region" description="Helical" evidence="2">
    <location>
        <begin position="306"/>
        <end position="329"/>
    </location>
</feature>
<evidence type="ECO:0000256" key="2">
    <source>
        <dbReference type="SAM" id="Phobius"/>
    </source>
</evidence>
<evidence type="ECO:0000256" key="1">
    <source>
        <dbReference type="SAM" id="MobiDB-lite"/>
    </source>
</evidence>
<dbReference type="InterPro" id="IPR019286">
    <property type="entry name" value="DUF2339_TM"/>
</dbReference>
<keyword evidence="2" id="KW-1133">Transmembrane helix</keyword>
<evidence type="ECO:0000313" key="4">
    <source>
        <dbReference type="Proteomes" id="UP000617355"/>
    </source>
</evidence>
<feature type="transmembrane region" description="Helical" evidence="2">
    <location>
        <begin position="146"/>
        <end position="166"/>
    </location>
</feature>
<feature type="transmembrane region" description="Helical" evidence="2">
    <location>
        <begin position="471"/>
        <end position="489"/>
    </location>
</feature>
<feature type="transmembrane region" description="Helical" evidence="2">
    <location>
        <begin position="776"/>
        <end position="797"/>
    </location>
</feature>
<reference evidence="4" key="1">
    <citation type="journal article" date="2019" name="Int. J. Syst. Evol. Microbiol.">
        <title>The Global Catalogue of Microorganisms (GCM) 10K type strain sequencing project: providing services to taxonomists for standard genome sequencing and annotation.</title>
        <authorList>
            <consortium name="The Broad Institute Genomics Platform"/>
            <consortium name="The Broad Institute Genome Sequencing Center for Infectious Disease"/>
            <person name="Wu L."/>
            <person name="Ma J."/>
        </authorList>
    </citation>
    <scope>NUCLEOTIDE SEQUENCE [LARGE SCALE GENOMIC DNA]</scope>
    <source>
        <strain evidence="4">CGMCC 1.12922</strain>
    </source>
</reference>
<dbReference type="Pfam" id="PF10101">
    <property type="entry name" value="DUF2339"/>
    <property type="match status" value="1"/>
</dbReference>
<protein>
    <recommendedName>
        <fullName evidence="5">DUF2339 domain-containing protein</fullName>
    </recommendedName>
</protein>
<keyword evidence="2" id="KW-0812">Transmembrane</keyword>
<sequence length="895" mass="92163">MDALIALMVLAGLALPVLLIVVTVWTVGLAKRVRALETALEALRGQAGVAPEAAPGRDSRQATPREAAATQAPATSEAAEPEPAAAKAPDRPDSPPRAVVLRADKARALLTWLKANWIYAVSAISLAFAGLYFVEYGIETGLLTPSARVIAALVFGAGLVLAGEYIRRRWGDTKEATTAYLPSVFSGAGIVTLFLALLAALHLYALIGPGTALAGLVAVAALAIVLGWYSGPLLAAVGLTGAFVAPFLVGGESDIPQAFYGYFALIALAGLAIDAVRRWAWVSVLTLALAFPAGWLLFLGAGYPEFFVAFLAGLVAASMAVPVLSLSPAHRGAAIVEAFAKGRPRGWPAFPTRLVAASMAVASGSLVLVSLDSAGAFWIAAIALVALVFAVAVWADRAEALEDLAALPALGLVALAAAQALDGAPAFRAFRATLTAPEGTPVPQDPILLVALAALASLAAAWRARRGARWPVAWAAGAALTAPAMLAALETLWRPAQVLGAYPWALTATALAAMMTALALAFARVDGASKARAAGFVLAAFALIAFALSLILTTTALTLAFAALTLAAATLDRRFAMPALGAVVQAGAVLMGWRLVIDPGLPWAEHAPYWELVLGYGGAVGALVAALVLLRPLARPKTVMVAESAAWSLAAVFASVLLMRIIEDAAPGRGTETHWAFGLLATIWLTMAAAQLWRMQTGGMMARVRRVLAAIYGLIGLVALAVALGPLNPLVNGGANTQVLGPIALNTLLPAYLLPGAVLALIAARFAFLGLGLRRVIGTAASVLAAVWLFLAIRHAWRGDAMNAAGFTDPELYSYTIALLVIGAGLLYQAIARRSGGLRKLAMAVIALTVAKVFLVDASGLVGLLRVASFLALGLALAGLAFLNRWAAGRTGAAP</sequence>
<dbReference type="RefSeq" id="WP_188527437.1">
    <property type="nucleotide sequence ID" value="NZ_BMGI01000003.1"/>
</dbReference>
<evidence type="ECO:0008006" key="5">
    <source>
        <dbReference type="Google" id="ProtNLM"/>
    </source>
</evidence>
<feature type="transmembrane region" description="Helical" evidence="2">
    <location>
        <begin position="579"/>
        <end position="597"/>
    </location>
</feature>
<feature type="transmembrane region" description="Helical" evidence="2">
    <location>
        <begin position="6"/>
        <end position="27"/>
    </location>
</feature>
<gene>
    <name evidence="3" type="ORF">GCM10011358_19120</name>
</gene>
<feature type="region of interest" description="Disordered" evidence="1">
    <location>
        <begin position="50"/>
        <end position="96"/>
    </location>
</feature>
<name>A0ABQ1QPM9_9RHOB</name>
<feature type="transmembrane region" description="Helical" evidence="2">
    <location>
        <begin position="255"/>
        <end position="273"/>
    </location>
</feature>
<feature type="transmembrane region" description="Helical" evidence="2">
    <location>
        <begin position="707"/>
        <end position="727"/>
    </location>
</feature>
<feature type="transmembrane region" description="Helical" evidence="2">
    <location>
        <begin position="178"/>
        <end position="200"/>
    </location>
</feature>
<dbReference type="PANTHER" id="PTHR38434">
    <property type="entry name" value="BLL2549 PROTEIN"/>
    <property type="match status" value="1"/>
</dbReference>
<dbReference type="Proteomes" id="UP000617355">
    <property type="component" value="Unassembled WGS sequence"/>
</dbReference>
<comment type="caution">
    <text evidence="3">The sequence shown here is derived from an EMBL/GenBank/DDBJ whole genome shotgun (WGS) entry which is preliminary data.</text>
</comment>
<feature type="transmembrane region" description="Helical" evidence="2">
    <location>
        <begin position="674"/>
        <end position="695"/>
    </location>
</feature>
<feature type="transmembrane region" description="Helical" evidence="2">
    <location>
        <begin position="233"/>
        <end position="249"/>
    </location>
</feature>
<feature type="transmembrane region" description="Helical" evidence="2">
    <location>
        <begin position="375"/>
        <end position="395"/>
    </location>
</feature>
<evidence type="ECO:0000313" key="3">
    <source>
        <dbReference type="EMBL" id="GGD35319.1"/>
    </source>
</evidence>
<feature type="transmembrane region" description="Helical" evidence="2">
    <location>
        <begin position="609"/>
        <end position="630"/>
    </location>
</feature>
<keyword evidence="4" id="KW-1185">Reference proteome</keyword>
<keyword evidence="2" id="KW-0472">Membrane</keyword>
<feature type="transmembrane region" description="Helical" evidence="2">
    <location>
        <begin position="812"/>
        <end position="831"/>
    </location>
</feature>
<dbReference type="PANTHER" id="PTHR38434:SF1">
    <property type="entry name" value="BLL2549 PROTEIN"/>
    <property type="match status" value="1"/>
</dbReference>
<feature type="compositionally biased region" description="Low complexity" evidence="1">
    <location>
        <begin position="61"/>
        <end position="87"/>
    </location>
</feature>
<feature type="transmembrane region" description="Helical" evidence="2">
    <location>
        <begin position="861"/>
        <end position="883"/>
    </location>
</feature>